<evidence type="ECO:0000313" key="3">
    <source>
        <dbReference type="Proteomes" id="UP001342826"/>
    </source>
</evidence>
<feature type="transmembrane region" description="Helical" evidence="1">
    <location>
        <begin position="243"/>
        <end position="266"/>
    </location>
</feature>
<feature type="transmembrane region" description="Helical" evidence="1">
    <location>
        <begin position="12"/>
        <end position="32"/>
    </location>
</feature>
<keyword evidence="3" id="KW-1185">Reference proteome</keyword>
<name>A0ABU6NWD2_9BACI</name>
<accession>A0ABU6NWD2</accession>
<keyword evidence="1" id="KW-0472">Membrane</keyword>
<gene>
    <name evidence="2" type="ORF">P9271_08860</name>
</gene>
<feature type="transmembrane region" description="Helical" evidence="1">
    <location>
        <begin position="181"/>
        <end position="204"/>
    </location>
</feature>
<organism evidence="2 3">
    <name type="scientific">Metabacillus fastidiosus</name>
    <dbReference type="NCBI Taxonomy" id="1458"/>
    <lineage>
        <taxon>Bacteria</taxon>
        <taxon>Bacillati</taxon>
        <taxon>Bacillota</taxon>
        <taxon>Bacilli</taxon>
        <taxon>Bacillales</taxon>
        <taxon>Bacillaceae</taxon>
        <taxon>Metabacillus</taxon>
    </lineage>
</organism>
<dbReference type="Proteomes" id="UP001342826">
    <property type="component" value="Unassembled WGS sequence"/>
</dbReference>
<sequence>MKSYLKLVNFEVNRFFNIYLILIGITILSQVIGSFAVSKGYMNEANQMINENLMPKSQFIEQFGTLSFYQIVFSGWFLLPIALCITTLMIYVFFIWYRDWFGKNTFIYRLLMLPVERINIYFAKLTAIMFFVLGFIALQILLIPIEMQILKSIVPADFRTDFPFHEIFNLNIMNWFYPNTIIEFIVVYGTGLIFVSVLFTAILLERSYRLKGIFFAIVYGILSFLVFFAPILLSIFFTRDYFYPIEIFVMELVAGVIVLVSAIWIANHLLKRKIRV</sequence>
<dbReference type="RefSeq" id="WP_328015115.1">
    <property type="nucleotide sequence ID" value="NZ_JARTFS010000006.1"/>
</dbReference>
<proteinExistence type="predicted"/>
<feature type="transmembrane region" description="Helical" evidence="1">
    <location>
        <begin position="118"/>
        <end position="142"/>
    </location>
</feature>
<evidence type="ECO:0008006" key="4">
    <source>
        <dbReference type="Google" id="ProtNLM"/>
    </source>
</evidence>
<keyword evidence="1" id="KW-1133">Transmembrane helix</keyword>
<keyword evidence="1" id="KW-0812">Transmembrane</keyword>
<feature type="transmembrane region" description="Helical" evidence="1">
    <location>
        <begin position="76"/>
        <end position="97"/>
    </location>
</feature>
<feature type="transmembrane region" description="Helical" evidence="1">
    <location>
        <begin position="216"/>
        <end position="237"/>
    </location>
</feature>
<evidence type="ECO:0000313" key="2">
    <source>
        <dbReference type="EMBL" id="MED4401420.1"/>
    </source>
</evidence>
<comment type="caution">
    <text evidence="2">The sequence shown here is derived from an EMBL/GenBank/DDBJ whole genome shotgun (WGS) entry which is preliminary data.</text>
</comment>
<protein>
    <recommendedName>
        <fullName evidence="4">ABC transporter permease</fullName>
    </recommendedName>
</protein>
<reference evidence="2 3" key="1">
    <citation type="submission" date="2023-03" db="EMBL/GenBank/DDBJ databases">
        <title>Bacillus Genome Sequencing.</title>
        <authorList>
            <person name="Dunlap C."/>
        </authorList>
    </citation>
    <scope>NUCLEOTIDE SEQUENCE [LARGE SCALE GENOMIC DNA]</scope>
    <source>
        <strain evidence="2 3">NRS-1717</strain>
    </source>
</reference>
<evidence type="ECO:0000256" key="1">
    <source>
        <dbReference type="SAM" id="Phobius"/>
    </source>
</evidence>
<dbReference type="EMBL" id="JARTFS010000006">
    <property type="protein sequence ID" value="MED4401420.1"/>
    <property type="molecule type" value="Genomic_DNA"/>
</dbReference>